<evidence type="ECO:0000256" key="2">
    <source>
        <dbReference type="ARBA" id="ARBA00022679"/>
    </source>
</evidence>
<feature type="domain" description="RGS" evidence="6">
    <location>
        <begin position="53"/>
        <end position="178"/>
    </location>
</feature>
<dbReference type="PANTHER" id="PTHR24355">
    <property type="entry name" value="G PROTEIN-COUPLED RECEPTOR KINASE/RIBOSOMAL PROTEIN S6 KINASE"/>
    <property type="match status" value="1"/>
</dbReference>
<dbReference type="InterPro" id="IPR016137">
    <property type="entry name" value="RGS"/>
</dbReference>
<evidence type="ECO:0000256" key="3">
    <source>
        <dbReference type="ARBA" id="ARBA00022741"/>
    </source>
</evidence>
<evidence type="ECO:0000313" key="8">
    <source>
        <dbReference type="Proteomes" id="UP000274429"/>
    </source>
</evidence>
<dbReference type="STRING" id="6205.A0A158REB1"/>
<keyword evidence="5" id="KW-0067">ATP-binding</keyword>
<accession>A0A158REB1</accession>
<organism evidence="9">
    <name type="scientific">Hydatigena taeniaeformis</name>
    <name type="common">Feline tapeworm</name>
    <name type="synonym">Taenia taeniaeformis</name>
    <dbReference type="NCBI Taxonomy" id="6205"/>
    <lineage>
        <taxon>Eukaryota</taxon>
        <taxon>Metazoa</taxon>
        <taxon>Spiralia</taxon>
        <taxon>Lophotrochozoa</taxon>
        <taxon>Platyhelminthes</taxon>
        <taxon>Cestoda</taxon>
        <taxon>Eucestoda</taxon>
        <taxon>Cyclophyllidea</taxon>
        <taxon>Taeniidae</taxon>
        <taxon>Hydatigera</taxon>
    </lineage>
</organism>
<dbReference type="EMBL" id="UYWX01020336">
    <property type="protein sequence ID" value="VDM31279.1"/>
    <property type="molecule type" value="Genomic_DNA"/>
</dbReference>
<name>A0A158REB1_HYDTA</name>
<dbReference type="Gene3D" id="1.10.167.10">
    <property type="entry name" value="Regulator of G-protein Signalling 4, domain 2"/>
    <property type="match status" value="1"/>
</dbReference>
<reference evidence="7 8" key="2">
    <citation type="submission" date="2018-11" db="EMBL/GenBank/DDBJ databases">
        <authorList>
            <consortium name="Pathogen Informatics"/>
        </authorList>
    </citation>
    <scope>NUCLEOTIDE SEQUENCE [LARGE SCALE GENOMIC DNA]</scope>
</reference>
<dbReference type="SMART" id="SM00315">
    <property type="entry name" value="RGS"/>
    <property type="match status" value="1"/>
</dbReference>
<dbReference type="GO" id="GO:0004703">
    <property type="term" value="F:G protein-coupled receptor kinase activity"/>
    <property type="evidence" value="ECO:0007669"/>
    <property type="project" value="TreeGrafter"/>
</dbReference>
<dbReference type="GO" id="GO:0005524">
    <property type="term" value="F:ATP binding"/>
    <property type="evidence" value="ECO:0007669"/>
    <property type="project" value="UniProtKB-KW"/>
</dbReference>
<dbReference type="Proteomes" id="UP000274429">
    <property type="component" value="Unassembled WGS sequence"/>
</dbReference>
<keyword evidence="3" id="KW-0547">Nucleotide-binding</keyword>
<dbReference type="PANTHER" id="PTHR24355:SF18">
    <property type="entry name" value="G PROTEIN-COUPLED RECEPTOR KINASE"/>
    <property type="match status" value="1"/>
</dbReference>
<evidence type="ECO:0000256" key="5">
    <source>
        <dbReference type="ARBA" id="ARBA00022840"/>
    </source>
</evidence>
<dbReference type="Pfam" id="PF00615">
    <property type="entry name" value="RGS"/>
    <property type="match status" value="1"/>
</dbReference>
<reference evidence="9" key="1">
    <citation type="submission" date="2016-04" db="UniProtKB">
        <authorList>
            <consortium name="WormBaseParasite"/>
        </authorList>
    </citation>
    <scope>IDENTIFICATION</scope>
</reference>
<dbReference type="GO" id="GO:0007186">
    <property type="term" value="P:G protein-coupled receptor signaling pathway"/>
    <property type="evidence" value="ECO:0007669"/>
    <property type="project" value="TreeGrafter"/>
</dbReference>
<evidence type="ECO:0000256" key="4">
    <source>
        <dbReference type="ARBA" id="ARBA00022777"/>
    </source>
</evidence>
<dbReference type="OrthoDB" id="354826at2759"/>
<protein>
    <submittedName>
        <fullName evidence="9">RGS domain-containing protein</fullName>
    </submittedName>
</protein>
<dbReference type="PROSITE" id="PS50132">
    <property type="entry name" value="RGS"/>
    <property type="match status" value="1"/>
</dbReference>
<keyword evidence="8" id="KW-1185">Reference proteome</keyword>
<evidence type="ECO:0000313" key="7">
    <source>
        <dbReference type="EMBL" id="VDM31279.1"/>
    </source>
</evidence>
<dbReference type="AlphaFoldDB" id="A0A158REB1"/>
<evidence type="ECO:0000313" key="9">
    <source>
        <dbReference type="WBParaSite" id="TTAC_0000699601-mRNA-1"/>
    </source>
</evidence>
<keyword evidence="2" id="KW-0808">Transferase</keyword>
<evidence type="ECO:0000259" key="6">
    <source>
        <dbReference type="PROSITE" id="PS50132"/>
    </source>
</evidence>
<proteinExistence type="predicted"/>
<dbReference type="InterPro" id="IPR036305">
    <property type="entry name" value="RGS_sf"/>
</dbReference>
<gene>
    <name evidence="7" type="ORF">TTAC_LOCUS6981</name>
</gene>
<dbReference type="SUPFAM" id="SSF56112">
    <property type="entry name" value="Protein kinase-like (PK-like)"/>
    <property type="match status" value="1"/>
</dbReference>
<dbReference type="InterPro" id="IPR011009">
    <property type="entry name" value="Kinase-like_dom_sf"/>
</dbReference>
<keyword evidence="4" id="KW-0418">Kinase</keyword>
<dbReference type="Gene3D" id="3.30.200.20">
    <property type="entry name" value="Phosphorylase Kinase, domain 1"/>
    <property type="match status" value="1"/>
</dbReference>
<dbReference type="InterPro" id="IPR044926">
    <property type="entry name" value="RGS_subdomain_2"/>
</dbReference>
<dbReference type="SUPFAM" id="SSF48097">
    <property type="entry name" value="Regulator of G-protein signaling, RGS"/>
    <property type="match status" value="1"/>
</dbReference>
<sequence length="219" mass="25420">MSDLEAVLADVSYLMAMEKSKNVATKAPKKNIIPDSSIRSVMVSYLRRHGKINFEDIFHDRLGFIFFVKFCKAQESPDVHLIEFYEAIKDFELIDSECDRVKEAKRVYDTYIMKELLSKAHPFSSEHVKSVQNKLTEGMKCNSVSRKLFSVYVDDLKRNIKNVFYESFLKSKQFTLYLQWMDVQLNTTLTMSDFSVHRIIGRGGFGEVYGCRKLDSGKM</sequence>
<dbReference type="WBParaSite" id="TTAC_0000699601-mRNA-1">
    <property type="protein sequence ID" value="TTAC_0000699601-mRNA-1"/>
    <property type="gene ID" value="TTAC_0000699601"/>
</dbReference>
<dbReference type="GO" id="GO:0009966">
    <property type="term" value="P:regulation of signal transduction"/>
    <property type="evidence" value="ECO:0007669"/>
    <property type="project" value="TreeGrafter"/>
</dbReference>
<dbReference type="GO" id="GO:0001664">
    <property type="term" value="F:G protein-coupled receptor binding"/>
    <property type="evidence" value="ECO:0007669"/>
    <property type="project" value="TreeGrafter"/>
</dbReference>
<evidence type="ECO:0000256" key="1">
    <source>
        <dbReference type="ARBA" id="ARBA00022527"/>
    </source>
</evidence>
<keyword evidence="1" id="KW-0723">Serine/threonine-protein kinase</keyword>